<dbReference type="InterPro" id="IPR011009">
    <property type="entry name" value="Kinase-like_dom_sf"/>
</dbReference>
<evidence type="ECO:0000313" key="4">
    <source>
        <dbReference type="Proteomes" id="UP001341840"/>
    </source>
</evidence>
<organism evidence="3 4">
    <name type="scientific">Stylosanthes scabra</name>
    <dbReference type="NCBI Taxonomy" id="79078"/>
    <lineage>
        <taxon>Eukaryota</taxon>
        <taxon>Viridiplantae</taxon>
        <taxon>Streptophyta</taxon>
        <taxon>Embryophyta</taxon>
        <taxon>Tracheophyta</taxon>
        <taxon>Spermatophyta</taxon>
        <taxon>Magnoliopsida</taxon>
        <taxon>eudicotyledons</taxon>
        <taxon>Gunneridae</taxon>
        <taxon>Pentapetalae</taxon>
        <taxon>rosids</taxon>
        <taxon>fabids</taxon>
        <taxon>Fabales</taxon>
        <taxon>Fabaceae</taxon>
        <taxon>Papilionoideae</taxon>
        <taxon>50 kb inversion clade</taxon>
        <taxon>dalbergioids sensu lato</taxon>
        <taxon>Dalbergieae</taxon>
        <taxon>Pterocarpus clade</taxon>
        <taxon>Stylosanthes</taxon>
    </lineage>
</organism>
<dbReference type="Proteomes" id="UP001341840">
    <property type="component" value="Unassembled WGS sequence"/>
</dbReference>
<dbReference type="PANTHER" id="PTHR45890">
    <property type="entry name" value="AARF DOMAIN CONTAINING KINASE 2 (PREDICTED)"/>
    <property type="match status" value="1"/>
</dbReference>
<evidence type="ECO:0000259" key="2">
    <source>
        <dbReference type="Pfam" id="PF03109"/>
    </source>
</evidence>
<gene>
    <name evidence="3" type="ORF">PIB30_010222</name>
</gene>
<keyword evidence="1" id="KW-0472">Membrane</keyword>
<reference evidence="3 4" key="1">
    <citation type="journal article" date="2023" name="Plants (Basel)">
        <title>Bridging the Gap: Combining Genomics and Transcriptomics Approaches to Understand Stylosanthes scabra, an Orphan Legume from the Brazilian Caatinga.</title>
        <authorList>
            <person name="Ferreira-Neto J.R.C."/>
            <person name="da Silva M.D."/>
            <person name="Binneck E."/>
            <person name="de Melo N.F."/>
            <person name="da Silva R.H."/>
            <person name="de Melo A.L.T.M."/>
            <person name="Pandolfi V."/>
            <person name="Bustamante F.O."/>
            <person name="Brasileiro-Vidal A.C."/>
            <person name="Benko-Iseppon A.M."/>
        </authorList>
    </citation>
    <scope>NUCLEOTIDE SEQUENCE [LARGE SCALE GENOMIC DNA]</scope>
    <source>
        <tissue evidence="3">Leaves</tissue>
    </source>
</reference>
<dbReference type="CDD" id="cd13971">
    <property type="entry name" value="ADCK2-like"/>
    <property type="match status" value="1"/>
</dbReference>
<dbReference type="SUPFAM" id="SSF56112">
    <property type="entry name" value="Protein kinase-like (PK-like)"/>
    <property type="match status" value="1"/>
</dbReference>
<evidence type="ECO:0000313" key="3">
    <source>
        <dbReference type="EMBL" id="MED6131467.1"/>
    </source>
</evidence>
<comment type="caution">
    <text evidence="3">The sequence shown here is derived from an EMBL/GenBank/DDBJ whole genome shotgun (WGS) entry which is preliminary data.</text>
</comment>
<dbReference type="Pfam" id="PF03109">
    <property type="entry name" value="ABC1"/>
    <property type="match status" value="1"/>
</dbReference>
<keyword evidence="4" id="KW-1185">Reference proteome</keyword>
<dbReference type="InterPro" id="IPR044095">
    <property type="entry name" value="ADCK2_dom"/>
</dbReference>
<name>A0ABU6S576_9FABA</name>
<protein>
    <recommendedName>
        <fullName evidence="2">ABC1 atypical kinase-like domain-containing protein</fullName>
    </recommendedName>
</protein>
<accession>A0ABU6S576</accession>
<feature type="domain" description="ABC1 atypical kinase-like" evidence="2">
    <location>
        <begin position="251"/>
        <end position="444"/>
    </location>
</feature>
<keyword evidence="1" id="KW-0812">Transmembrane</keyword>
<dbReference type="InterPro" id="IPR004147">
    <property type="entry name" value="ABC1_dom"/>
</dbReference>
<dbReference type="InterPro" id="IPR052402">
    <property type="entry name" value="ADCK_kinase"/>
</dbReference>
<sequence length="445" mass="51056">MLKHIRKAARLVLQDHGSGHLEVGKNGVIVTARHNIHQYRHYVHYKFPREGCRSFLWHGTYGSFHKCYSSRNSSVISARNAATLNAQIAWKSLYRKYCSHRDTLPTINRIAQAVSLAFSHYYFLIPGIFALTCGELALAQRNWVIADRYQSQNALYVRAQDGYNYMFAFTYLVVEGFVLLLRALYLAILFSPSILMAPFADYLGPKYREFWLHVVHRTLEKSGPAFIKWGQWAATRPDLFPRDLCTKLAELQSKAPEHSFNHTKKTIEKAFGRKISDIFDNFEELPVASGSIAQVHRATLKYRYPGQQGNLMDVAVKVRHPGVGESIRRDFAIINLAAKLSNFIPALNWLRLDESVQQFAVYMMSQVDLAREAAHLSRFIYNFRRWRDVSFPKPVYPLVHPAVLVETYEKGESVSHYVDDLQGHERLKSALAHIGTHALLKMLLA</sequence>
<keyword evidence="1" id="KW-1133">Transmembrane helix</keyword>
<evidence type="ECO:0000256" key="1">
    <source>
        <dbReference type="SAM" id="Phobius"/>
    </source>
</evidence>
<dbReference type="EMBL" id="JASCZI010060439">
    <property type="protein sequence ID" value="MED6131467.1"/>
    <property type="molecule type" value="Genomic_DNA"/>
</dbReference>
<proteinExistence type="predicted"/>
<feature type="transmembrane region" description="Helical" evidence="1">
    <location>
        <begin position="165"/>
        <end position="190"/>
    </location>
</feature>
<dbReference type="PANTHER" id="PTHR45890:SF23">
    <property type="entry name" value="ABKC-LIKE PROTEIN, PUTATIVE-RELATED"/>
    <property type="match status" value="1"/>
</dbReference>